<protein>
    <recommendedName>
        <fullName evidence="3">HMG box domain-containing protein</fullName>
    </recommendedName>
</protein>
<keyword evidence="1" id="KW-0238">DNA-binding</keyword>
<dbReference type="AlphaFoldDB" id="A0A6A5RWW4"/>
<evidence type="ECO:0000313" key="4">
    <source>
        <dbReference type="EMBL" id="KAF1930776.1"/>
    </source>
</evidence>
<organism evidence="4 5">
    <name type="scientific">Didymella exigua CBS 183.55</name>
    <dbReference type="NCBI Taxonomy" id="1150837"/>
    <lineage>
        <taxon>Eukaryota</taxon>
        <taxon>Fungi</taxon>
        <taxon>Dikarya</taxon>
        <taxon>Ascomycota</taxon>
        <taxon>Pezizomycotina</taxon>
        <taxon>Dothideomycetes</taxon>
        <taxon>Pleosporomycetidae</taxon>
        <taxon>Pleosporales</taxon>
        <taxon>Pleosporineae</taxon>
        <taxon>Didymellaceae</taxon>
        <taxon>Didymella</taxon>
    </lineage>
</organism>
<dbReference type="GeneID" id="54346811"/>
<evidence type="ECO:0000313" key="5">
    <source>
        <dbReference type="Proteomes" id="UP000800082"/>
    </source>
</evidence>
<feature type="domain" description="HMG box" evidence="3">
    <location>
        <begin position="253"/>
        <end position="319"/>
    </location>
</feature>
<keyword evidence="5" id="KW-1185">Reference proteome</keyword>
<dbReference type="InterPro" id="IPR036910">
    <property type="entry name" value="HMG_box_dom_sf"/>
</dbReference>
<dbReference type="GO" id="GO:0005634">
    <property type="term" value="C:nucleus"/>
    <property type="evidence" value="ECO:0007669"/>
    <property type="project" value="UniProtKB-UniRule"/>
</dbReference>
<accession>A0A6A5RWW4</accession>
<sequence length="322" mass="35310">MLARGALCRLAAGVPKQAAHDLPKLATLVQAARSGLSLPVRSLAHVIQLQTRSYATTKAQKDPAAPVKKAVKAKAAAGKKVTKTAVAKKAPGSQAKTTKKKAAPKKPVKKLVKKPVKKPAKKPKKVLTDEEKLKAVVRELKKVALKEPVARNRISTFNVYIAEQVKGSAGKAALSQSAASFKDISPAEREKYNHLTSERNEARLAEYNAWVKSHTPEQIRLANNARNLLRKKLAGKYKRQVAHTQPIEDDRMPKRPSSAWAFFFAERQASSDFHGIAVPERARLISAEWKALSAGEKQRFEDQGAAERQRYARETAVLAKAA</sequence>
<gene>
    <name evidence="4" type="ORF">M421DRAFT_3069</name>
</gene>
<reference evidence="4" key="1">
    <citation type="journal article" date="2020" name="Stud. Mycol.">
        <title>101 Dothideomycetes genomes: a test case for predicting lifestyles and emergence of pathogens.</title>
        <authorList>
            <person name="Haridas S."/>
            <person name="Albert R."/>
            <person name="Binder M."/>
            <person name="Bloem J."/>
            <person name="Labutti K."/>
            <person name="Salamov A."/>
            <person name="Andreopoulos B."/>
            <person name="Baker S."/>
            <person name="Barry K."/>
            <person name="Bills G."/>
            <person name="Bluhm B."/>
            <person name="Cannon C."/>
            <person name="Castanera R."/>
            <person name="Culley D."/>
            <person name="Daum C."/>
            <person name="Ezra D."/>
            <person name="Gonzalez J."/>
            <person name="Henrissat B."/>
            <person name="Kuo A."/>
            <person name="Liang C."/>
            <person name="Lipzen A."/>
            <person name="Lutzoni F."/>
            <person name="Magnuson J."/>
            <person name="Mondo S."/>
            <person name="Nolan M."/>
            <person name="Ohm R."/>
            <person name="Pangilinan J."/>
            <person name="Park H.-J."/>
            <person name="Ramirez L."/>
            <person name="Alfaro M."/>
            <person name="Sun H."/>
            <person name="Tritt A."/>
            <person name="Yoshinaga Y."/>
            <person name="Zwiers L.-H."/>
            <person name="Turgeon B."/>
            <person name="Goodwin S."/>
            <person name="Spatafora J."/>
            <person name="Crous P."/>
            <person name="Grigoriev I."/>
        </authorList>
    </citation>
    <scope>NUCLEOTIDE SEQUENCE</scope>
    <source>
        <strain evidence="4">CBS 183.55</strain>
    </source>
</reference>
<evidence type="ECO:0000256" key="1">
    <source>
        <dbReference type="PROSITE-ProRule" id="PRU00267"/>
    </source>
</evidence>
<dbReference type="Proteomes" id="UP000800082">
    <property type="component" value="Unassembled WGS sequence"/>
</dbReference>
<evidence type="ECO:0000259" key="3">
    <source>
        <dbReference type="PROSITE" id="PS50118"/>
    </source>
</evidence>
<keyword evidence="1" id="KW-0539">Nucleus</keyword>
<feature type="region of interest" description="Disordered" evidence="2">
    <location>
        <begin position="84"/>
        <end position="125"/>
    </location>
</feature>
<evidence type="ECO:0000256" key="2">
    <source>
        <dbReference type="SAM" id="MobiDB-lite"/>
    </source>
</evidence>
<dbReference type="CDD" id="cd00084">
    <property type="entry name" value="HMG-box_SF"/>
    <property type="match status" value="1"/>
</dbReference>
<dbReference type="OrthoDB" id="1919336at2759"/>
<dbReference type="RefSeq" id="XP_033451024.1">
    <property type="nucleotide sequence ID" value="XM_033589164.1"/>
</dbReference>
<proteinExistence type="predicted"/>
<dbReference type="SUPFAM" id="SSF47095">
    <property type="entry name" value="HMG-box"/>
    <property type="match status" value="2"/>
</dbReference>
<dbReference type="Pfam" id="PF09011">
    <property type="entry name" value="HMG_box_2"/>
    <property type="match status" value="1"/>
</dbReference>
<feature type="compositionally biased region" description="Basic residues" evidence="2">
    <location>
        <begin position="97"/>
        <end position="125"/>
    </location>
</feature>
<name>A0A6A5RWW4_9PLEO</name>
<feature type="DNA-binding region" description="HMG box" evidence="1">
    <location>
        <begin position="253"/>
        <end position="319"/>
    </location>
</feature>
<dbReference type="EMBL" id="ML978962">
    <property type="protein sequence ID" value="KAF1930776.1"/>
    <property type="molecule type" value="Genomic_DNA"/>
</dbReference>
<dbReference type="InterPro" id="IPR009071">
    <property type="entry name" value="HMG_box_dom"/>
</dbReference>
<dbReference type="Gene3D" id="1.10.30.10">
    <property type="entry name" value="High mobility group box domain"/>
    <property type="match status" value="2"/>
</dbReference>
<dbReference type="GO" id="GO:0003677">
    <property type="term" value="F:DNA binding"/>
    <property type="evidence" value="ECO:0007669"/>
    <property type="project" value="UniProtKB-UniRule"/>
</dbReference>
<dbReference type="PROSITE" id="PS50118">
    <property type="entry name" value="HMG_BOX_2"/>
    <property type="match status" value="1"/>
</dbReference>
<dbReference type="SMART" id="SM00398">
    <property type="entry name" value="HMG"/>
    <property type="match status" value="1"/>
</dbReference>